<reference evidence="2 3" key="1">
    <citation type="submission" date="2016-07" db="EMBL/GenBank/DDBJ databases">
        <title>Pervasive Adenine N6-methylation of Active Genes in Fungi.</title>
        <authorList>
            <consortium name="DOE Joint Genome Institute"/>
            <person name="Mondo S.J."/>
            <person name="Dannebaum R.O."/>
            <person name="Kuo R.C."/>
            <person name="Labutti K."/>
            <person name="Haridas S."/>
            <person name="Kuo A."/>
            <person name="Salamov A."/>
            <person name="Ahrendt S.R."/>
            <person name="Lipzen A."/>
            <person name="Sullivan W."/>
            <person name="Andreopoulos W.B."/>
            <person name="Clum A."/>
            <person name="Lindquist E."/>
            <person name="Daum C."/>
            <person name="Ramamoorthy G.K."/>
            <person name="Gryganskyi A."/>
            <person name="Culley D."/>
            <person name="Magnuson J.K."/>
            <person name="James T.Y."/>
            <person name="O'Malley M.A."/>
            <person name="Stajich J.E."/>
            <person name="Spatafora J.W."/>
            <person name="Visel A."/>
            <person name="Grigoriev I.V."/>
        </authorList>
    </citation>
    <scope>NUCLEOTIDE SEQUENCE [LARGE SCALE GENOMIC DNA]</scope>
    <source>
        <strain evidence="2 3">NRRL 3116</strain>
    </source>
</reference>
<evidence type="ECO:0000256" key="1">
    <source>
        <dbReference type="SAM" id="MobiDB-lite"/>
    </source>
</evidence>
<name>A0A1Y2H2H8_9FUNG</name>
<dbReference type="GeneID" id="33570226"/>
<dbReference type="InParanoid" id="A0A1Y2H2H8"/>
<feature type="compositionally biased region" description="Low complexity" evidence="1">
    <location>
        <begin position="205"/>
        <end position="216"/>
    </location>
</feature>
<dbReference type="EMBL" id="MCFF01000002">
    <property type="protein sequence ID" value="ORZ28214.1"/>
    <property type="molecule type" value="Genomic_DNA"/>
</dbReference>
<dbReference type="RefSeq" id="XP_021885899.1">
    <property type="nucleotide sequence ID" value="XM_022028383.1"/>
</dbReference>
<accession>A0A1Y2H2H8</accession>
<protein>
    <submittedName>
        <fullName evidence="2">Uncharacterized protein</fullName>
    </submittedName>
</protein>
<feature type="region of interest" description="Disordered" evidence="1">
    <location>
        <begin position="188"/>
        <end position="224"/>
    </location>
</feature>
<proteinExistence type="predicted"/>
<comment type="caution">
    <text evidence="2">The sequence shown here is derived from an EMBL/GenBank/DDBJ whole genome shotgun (WGS) entry which is preliminary data.</text>
</comment>
<dbReference type="AlphaFoldDB" id="A0A1Y2H2H8"/>
<dbReference type="Proteomes" id="UP000193648">
    <property type="component" value="Unassembled WGS sequence"/>
</dbReference>
<gene>
    <name evidence="2" type="ORF">BCR41DRAFT_391681</name>
</gene>
<organism evidence="2 3">
    <name type="scientific">Lobosporangium transversale</name>
    <dbReference type="NCBI Taxonomy" id="64571"/>
    <lineage>
        <taxon>Eukaryota</taxon>
        <taxon>Fungi</taxon>
        <taxon>Fungi incertae sedis</taxon>
        <taxon>Mucoromycota</taxon>
        <taxon>Mortierellomycotina</taxon>
        <taxon>Mortierellomycetes</taxon>
        <taxon>Mortierellales</taxon>
        <taxon>Mortierellaceae</taxon>
        <taxon>Lobosporangium</taxon>
    </lineage>
</organism>
<sequence length="311" mass="34892">MSSVPMFINPTSLLAALASSPDDLALFYDLYPPTLFSGPNMTATPSSFPSYPSIYIVRQPRPDKHRSSYINRFGSTTSKAKDIVTVCQLVKPCDQLLVPPPALPDEAFATLQAQVGSNAVFMSIAQDSDVQEWLAEHTKYLESTIWSDEPSLSVDLALRQQQQQHASNTAENLTGSFYASYSGSSEAFDDSDSDKEFGSHNNGQSSSSKRTRSNSSSEHKLPPWFRPKVVDGEIQYEIWVVGFHHERSDDLPQLQQQQQTPTSTKLDRLLSSPRLKQFVLDEVAQGRIGIDFKRIMDEKRLNRKACRRVIR</sequence>
<dbReference type="OrthoDB" id="2415173at2759"/>
<evidence type="ECO:0000313" key="3">
    <source>
        <dbReference type="Proteomes" id="UP000193648"/>
    </source>
</evidence>
<keyword evidence="3" id="KW-1185">Reference proteome</keyword>
<evidence type="ECO:0000313" key="2">
    <source>
        <dbReference type="EMBL" id="ORZ28214.1"/>
    </source>
</evidence>